<sequence>MNELYCLTASDAVTLMRKENLTLEDYAKSLLARVKARDPVVNAWAYLNAKFVLAQARKLDQIPPDKRGPLHGVAVGVKDIILTKDMPTCHNSPIYRDELAGLVDAAPIITLRAAGALIFGKTTTTQFASTTVGGPSANPHDPSRTPGGSSSGSGAAVADYQVPIALGTQTGGSTIQPGSFNGIYAFKPTWGAVSREGVKQYSMTCDTLGLYARSVTDLEVLFSIFQLCDGEPLPSIPFSISGAKIAFMKTHVWPKAGPGLEKAWVKAKGLLEAKGAQVEEIELPEEFEKISRWHADVLVGEGRTSFLGNYLLATDKMHPMLYGHVENHTKLTRKAQLQAYDGCAKLRPAWDDIASQYDAVFKPSVVDEAPVGIESTGDASFCSMWTILQAPALNVPGFAGENGLPIGLTLIGPRYHDLHVLCVGKAIGEVFEKEEGFKSKVF</sequence>
<name>A0A2J6PVJ9_9HELO</name>
<proteinExistence type="predicted"/>
<dbReference type="EMBL" id="KZ613496">
    <property type="protein sequence ID" value="PMD18048.1"/>
    <property type="molecule type" value="Genomic_DNA"/>
</dbReference>
<evidence type="ECO:0000313" key="3">
    <source>
        <dbReference type="EMBL" id="PMD18048.1"/>
    </source>
</evidence>
<dbReference type="OrthoDB" id="6428749at2759"/>
<evidence type="ECO:0000259" key="2">
    <source>
        <dbReference type="Pfam" id="PF01425"/>
    </source>
</evidence>
<dbReference type="PANTHER" id="PTHR11895">
    <property type="entry name" value="TRANSAMIDASE"/>
    <property type="match status" value="1"/>
</dbReference>
<protein>
    <submittedName>
        <fullName evidence="3">Amidase family protein</fullName>
    </submittedName>
</protein>
<dbReference type="PANTHER" id="PTHR11895:SF151">
    <property type="entry name" value="GLUTAMYL-TRNA(GLN) AMIDOTRANSFERASE SUBUNIT A"/>
    <property type="match status" value="1"/>
</dbReference>
<dbReference type="InterPro" id="IPR036928">
    <property type="entry name" value="AS_sf"/>
</dbReference>
<evidence type="ECO:0000256" key="1">
    <source>
        <dbReference type="SAM" id="MobiDB-lite"/>
    </source>
</evidence>
<organism evidence="3 4">
    <name type="scientific">Hyaloscypha hepaticicola</name>
    <dbReference type="NCBI Taxonomy" id="2082293"/>
    <lineage>
        <taxon>Eukaryota</taxon>
        <taxon>Fungi</taxon>
        <taxon>Dikarya</taxon>
        <taxon>Ascomycota</taxon>
        <taxon>Pezizomycotina</taxon>
        <taxon>Leotiomycetes</taxon>
        <taxon>Helotiales</taxon>
        <taxon>Hyaloscyphaceae</taxon>
        <taxon>Hyaloscypha</taxon>
    </lineage>
</organism>
<feature type="region of interest" description="Disordered" evidence="1">
    <location>
        <begin position="129"/>
        <end position="154"/>
    </location>
</feature>
<accession>A0A2J6PVJ9</accession>
<feature type="domain" description="Amidase" evidence="2">
    <location>
        <begin position="28"/>
        <end position="421"/>
    </location>
</feature>
<dbReference type="SUPFAM" id="SSF75304">
    <property type="entry name" value="Amidase signature (AS) enzymes"/>
    <property type="match status" value="1"/>
</dbReference>
<dbReference type="InterPro" id="IPR023631">
    <property type="entry name" value="Amidase_dom"/>
</dbReference>
<dbReference type="Pfam" id="PF01425">
    <property type="entry name" value="Amidase"/>
    <property type="match status" value="1"/>
</dbReference>
<evidence type="ECO:0000313" key="4">
    <source>
        <dbReference type="Proteomes" id="UP000235672"/>
    </source>
</evidence>
<dbReference type="AlphaFoldDB" id="A0A2J6PVJ9"/>
<dbReference type="GO" id="GO:0003824">
    <property type="term" value="F:catalytic activity"/>
    <property type="evidence" value="ECO:0007669"/>
    <property type="project" value="InterPro"/>
</dbReference>
<dbReference type="InterPro" id="IPR000120">
    <property type="entry name" value="Amidase"/>
</dbReference>
<dbReference type="STRING" id="1745343.A0A2J6PVJ9"/>
<gene>
    <name evidence="3" type="ORF">NA56DRAFT_630956</name>
</gene>
<dbReference type="Gene3D" id="3.90.1300.10">
    <property type="entry name" value="Amidase signature (AS) domain"/>
    <property type="match status" value="1"/>
</dbReference>
<dbReference type="Proteomes" id="UP000235672">
    <property type="component" value="Unassembled WGS sequence"/>
</dbReference>
<keyword evidence="4" id="KW-1185">Reference proteome</keyword>
<reference evidence="3 4" key="1">
    <citation type="submission" date="2016-05" db="EMBL/GenBank/DDBJ databases">
        <title>A degradative enzymes factory behind the ericoid mycorrhizal symbiosis.</title>
        <authorList>
            <consortium name="DOE Joint Genome Institute"/>
            <person name="Martino E."/>
            <person name="Morin E."/>
            <person name="Grelet G."/>
            <person name="Kuo A."/>
            <person name="Kohler A."/>
            <person name="Daghino S."/>
            <person name="Barry K."/>
            <person name="Choi C."/>
            <person name="Cichocki N."/>
            <person name="Clum A."/>
            <person name="Copeland A."/>
            <person name="Hainaut M."/>
            <person name="Haridas S."/>
            <person name="Labutti K."/>
            <person name="Lindquist E."/>
            <person name="Lipzen A."/>
            <person name="Khouja H.-R."/>
            <person name="Murat C."/>
            <person name="Ohm R."/>
            <person name="Olson A."/>
            <person name="Spatafora J."/>
            <person name="Veneault-Fourrey C."/>
            <person name="Henrissat B."/>
            <person name="Grigoriev I."/>
            <person name="Martin F."/>
            <person name="Perotto S."/>
        </authorList>
    </citation>
    <scope>NUCLEOTIDE SEQUENCE [LARGE SCALE GENOMIC DNA]</scope>
    <source>
        <strain evidence="3 4">UAMH 7357</strain>
    </source>
</reference>